<dbReference type="AlphaFoldDB" id="A0A447UVI9"/>
<keyword evidence="2" id="KW-0820">tRNA-binding</keyword>
<dbReference type="GO" id="GO:0005829">
    <property type="term" value="C:cytosol"/>
    <property type="evidence" value="ECO:0007669"/>
    <property type="project" value="TreeGrafter"/>
</dbReference>
<feature type="domain" description="TGS" evidence="11">
    <location>
        <begin position="1"/>
        <end position="61"/>
    </location>
</feature>
<dbReference type="GO" id="GO:0046872">
    <property type="term" value="F:metal ion binding"/>
    <property type="evidence" value="ECO:0007669"/>
    <property type="project" value="UniProtKB-KW"/>
</dbReference>
<dbReference type="InterPro" id="IPR012947">
    <property type="entry name" value="tRNA_SAD"/>
</dbReference>
<evidence type="ECO:0000256" key="6">
    <source>
        <dbReference type="ARBA" id="ARBA00022833"/>
    </source>
</evidence>
<evidence type="ECO:0000256" key="10">
    <source>
        <dbReference type="ARBA" id="ARBA00023146"/>
    </source>
</evidence>
<dbReference type="FunFam" id="3.30.54.20:FF:000002">
    <property type="entry name" value="Threonine--tRNA ligase"/>
    <property type="match status" value="1"/>
</dbReference>
<organism evidence="12 13">
    <name type="scientific">Citrobacter koseri</name>
    <name type="common">Citrobacter diversus</name>
    <dbReference type="NCBI Taxonomy" id="545"/>
    <lineage>
        <taxon>Bacteria</taxon>
        <taxon>Pseudomonadati</taxon>
        <taxon>Pseudomonadota</taxon>
        <taxon>Gammaproteobacteria</taxon>
        <taxon>Enterobacterales</taxon>
        <taxon>Enterobacteriaceae</taxon>
        <taxon>Citrobacter</taxon>
    </lineage>
</organism>
<gene>
    <name evidence="12" type="primary">thrS_1</name>
    <name evidence="12" type="ORF">NCTC11075_05623</name>
</gene>
<name>A0A447UVI9_CITKO</name>
<evidence type="ECO:0000313" key="12">
    <source>
        <dbReference type="EMBL" id="VEB94696.1"/>
    </source>
</evidence>
<dbReference type="Proteomes" id="UP000270272">
    <property type="component" value="Chromosome"/>
</dbReference>
<keyword evidence="3 12" id="KW-0436">Ligase</keyword>
<dbReference type="Gene3D" id="3.30.54.20">
    <property type="match status" value="1"/>
</dbReference>
<evidence type="ECO:0000256" key="9">
    <source>
        <dbReference type="ARBA" id="ARBA00022917"/>
    </source>
</evidence>
<dbReference type="PANTHER" id="PTHR11451:SF44">
    <property type="entry name" value="THREONINE--TRNA LIGASE, CHLOROPLASTIC_MITOCHONDRIAL 2"/>
    <property type="match status" value="1"/>
</dbReference>
<dbReference type="EC" id="6.1.1.3" evidence="12"/>
<dbReference type="Gene3D" id="3.30.980.10">
    <property type="entry name" value="Threonyl-trna Synthetase, Chain A, domain 2"/>
    <property type="match status" value="1"/>
</dbReference>
<keyword evidence="6" id="KW-0862">Zinc</keyword>
<evidence type="ECO:0000256" key="5">
    <source>
        <dbReference type="ARBA" id="ARBA00022741"/>
    </source>
</evidence>
<proteinExistence type="predicted"/>
<evidence type="ECO:0000256" key="7">
    <source>
        <dbReference type="ARBA" id="ARBA00022840"/>
    </source>
</evidence>
<keyword evidence="5" id="KW-0547">Nucleotide-binding</keyword>
<keyword evidence="4" id="KW-0479">Metal-binding</keyword>
<keyword evidence="9" id="KW-0648">Protein biosynthesis</keyword>
<evidence type="ECO:0000259" key="11">
    <source>
        <dbReference type="PROSITE" id="PS51880"/>
    </source>
</evidence>
<dbReference type="FunFam" id="3.30.980.10:FF:000001">
    <property type="entry name" value="Threonine--tRNA ligase"/>
    <property type="match status" value="1"/>
</dbReference>
<dbReference type="Gene3D" id="3.10.20.30">
    <property type="match status" value="1"/>
</dbReference>
<dbReference type="PANTHER" id="PTHR11451">
    <property type="entry name" value="THREONINE-TRNA LIGASE"/>
    <property type="match status" value="1"/>
</dbReference>
<dbReference type="SUPFAM" id="SSF55186">
    <property type="entry name" value="ThrRS/AlaRS common domain"/>
    <property type="match status" value="1"/>
</dbReference>
<dbReference type="SUPFAM" id="SSF81271">
    <property type="entry name" value="TGS-like"/>
    <property type="match status" value="1"/>
</dbReference>
<dbReference type="Pfam" id="PF02824">
    <property type="entry name" value="TGS"/>
    <property type="match status" value="1"/>
</dbReference>
<dbReference type="GO" id="GO:0005524">
    <property type="term" value="F:ATP binding"/>
    <property type="evidence" value="ECO:0007669"/>
    <property type="project" value="UniProtKB-KW"/>
</dbReference>
<keyword evidence="10 12" id="KW-0030">Aminoacyl-tRNA synthetase</keyword>
<protein>
    <submittedName>
        <fullName evidence="12">Threonyl-tRNA synthetase</fullName>
        <ecNumber evidence="12">6.1.1.3</ecNumber>
    </submittedName>
</protein>
<dbReference type="InterPro" id="IPR012676">
    <property type="entry name" value="TGS-like"/>
</dbReference>
<evidence type="ECO:0000313" key="13">
    <source>
        <dbReference type="Proteomes" id="UP000270272"/>
    </source>
</evidence>
<dbReference type="GO" id="GO:0004829">
    <property type="term" value="F:threonine-tRNA ligase activity"/>
    <property type="evidence" value="ECO:0007669"/>
    <property type="project" value="UniProtKB-EC"/>
</dbReference>
<dbReference type="InterPro" id="IPR018163">
    <property type="entry name" value="Thr/Ala-tRNA-synth_IIc_edit"/>
</dbReference>
<dbReference type="FunFam" id="3.10.20.30:FF:000005">
    <property type="entry name" value="Threonine--tRNA ligase"/>
    <property type="match status" value="1"/>
</dbReference>
<keyword evidence="7" id="KW-0067">ATP-binding</keyword>
<keyword evidence="8" id="KW-0694">RNA-binding</keyword>
<dbReference type="CDD" id="cd01667">
    <property type="entry name" value="TGS_ThrRS"/>
    <property type="match status" value="1"/>
</dbReference>
<evidence type="ECO:0000256" key="3">
    <source>
        <dbReference type="ARBA" id="ARBA00022598"/>
    </source>
</evidence>
<accession>A0A447UVI9</accession>
<dbReference type="PROSITE" id="PS51880">
    <property type="entry name" value="TGS"/>
    <property type="match status" value="1"/>
</dbReference>
<dbReference type="GO" id="GO:0006435">
    <property type="term" value="P:threonyl-tRNA aminoacylation"/>
    <property type="evidence" value="ECO:0007669"/>
    <property type="project" value="TreeGrafter"/>
</dbReference>
<sequence length="228" mass="25745">MPVITLPDGSQRHYDHAVSPMDVALDIGPGLAKACIAGRVNGELVDASDLIENDAQLAIITAKDEEGLEIIRHSCAHLLGHAIKQLWPNTKMAIGPVVDNGFYYDIDLDRTLTQEDVDALEKRMHELAEKNYDVIKKKVSWHEARETFVKRGETYKVSILDENIAHDDKPGLYHHEEYVDMCRGPHVPNMRFCHHFKLMKPQGHTGVATATTRCCNVFMVRRGRIKNP</sequence>
<dbReference type="InterPro" id="IPR012675">
    <property type="entry name" value="Beta-grasp_dom_sf"/>
</dbReference>
<dbReference type="InterPro" id="IPR004095">
    <property type="entry name" value="TGS"/>
</dbReference>
<evidence type="ECO:0000256" key="4">
    <source>
        <dbReference type="ARBA" id="ARBA00022723"/>
    </source>
</evidence>
<reference evidence="12 13" key="1">
    <citation type="submission" date="2018-12" db="EMBL/GenBank/DDBJ databases">
        <authorList>
            <consortium name="Pathogen Informatics"/>
        </authorList>
    </citation>
    <scope>NUCLEOTIDE SEQUENCE [LARGE SCALE GENOMIC DNA]</scope>
    <source>
        <strain evidence="12 13">NCTC11075</strain>
    </source>
</reference>
<evidence type="ECO:0000256" key="8">
    <source>
        <dbReference type="ARBA" id="ARBA00022884"/>
    </source>
</evidence>
<dbReference type="Pfam" id="PF07973">
    <property type="entry name" value="tRNA_SAD"/>
    <property type="match status" value="1"/>
</dbReference>
<evidence type="ECO:0000256" key="2">
    <source>
        <dbReference type="ARBA" id="ARBA00022555"/>
    </source>
</evidence>
<keyword evidence="1" id="KW-0963">Cytoplasm</keyword>
<evidence type="ECO:0000256" key="1">
    <source>
        <dbReference type="ARBA" id="ARBA00022490"/>
    </source>
</evidence>
<dbReference type="EMBL" id="LR134204">
    <property type="protein sequence ID" value="VEB94696.1"/>
    <property type="molecule type" value="Genomic_DNA"/>
</dbReference>
<dbReference type="GO" id="GO:0000049">
    <property type="term" value="F:tRNA binding"/>
    <property type="evidence" value="ECO:0007669"/>
    <property type="project" value="UniProtKB-KW"/>
</dbReference>